<dbReference type="GO" id="GO:0004386">
    <property type="term" value="F:helicase activity"/>
    <property type="evidence" value="ECO:0007669"/>
    <property type="project" value="UniProtKB-KW"/>
</dbReference>
<keyword evidence="1" id="KW-0547">Nucleotide-binding</keyword>
<organism evidence="1 2">
    <name type="scientific">Striga asiatica</name>
    <name type="common">Asiatic witchweed</name>
    <name type="synonym">Buchnera asiatica</name>
    <dbReference type="NCBI Taxonomy" id="4170"/>
    <lineage>
        <taxon>Eukaryota</taxon>
        <taxon>Viridiplantae</taxon>
        <taxon>Streptophyta</taxon>
        <taxon>Embryophyta</taxon>
        <taxon>Tracheophyta</taxon>
        <taxon>Spermatophyta</taxon>
        <taxon>Magnoliopsida</taxon>
        <taxon>eudicotyledons</taxon>
        <taxon>Gunneridae</taxon>
        <taxon>Pentapetalae</taxon>
        <taxon>asterids</taxon>
        <taxon>lamiids</taxon>
        <taxon>Lamiales</taxon>
        <taxon>Orobanchaceae</taxon>
        <taxon>Buchnereae</taxon>
        <taxon>Striga</taxon>
    </lineage>
</organism>
<name>A0A5A7QHA8_STRAF</name>
<protein>
    <submittedName>
        <fullName evidence="1">ATP-dependent helicase family protein</fullName>
    </submittedName>
</protein>
<gene>
    <name evidence="1" type="ORF">STAS_21360</name>
</gene>
<proteinExistence type="predicted"/>
<dbReference type="EMBL" id="BKCP01006959">
    <property type="protein sequence ID" value="GER44464.1"/>
    <property type="molecule type" value="Genomic_DNA"/>
</dbReference>
<keyword evidence="2" id="KW-1185">Reference proteome</keyword>
<keyword evidence="1" id="KW-0378">Hydrolase</keyword>
<dbReference type="Proteomes" id="UP000325081">
    <property type="component" value="Unassembled WGS sequence"/>
</dbReference>
<evidence type="ECO:0000313" key="1">
    <source>
        <dbReference type="EMBL" id="GER44464.1"/>
    </source>
</evidence>
<accession>A0A5A7QHA8</accession>
<evidence type="ECO:0000313" key="2">
    <source>
        <dbReference type="Proteomes" id="UP000325081"/>
    </source>
</evidence>
<reference evidence="2" key="1">
    <citation type="journal article" date="2019" name="Curr. Biol.">
        <title>Genome Sequence of Striga asiatica Provides Insight into the Evolution of Plant Parasitism.</title>
        <authorList>
            <person name="Yoshida S."/>
            <person name="Kim S."/>
            <person name="Wafula E.K."/>
            <person name="Tanskanen J."/>
            <person name="Kim Y.M."/>
            <person name="Honaas L."/>
            <person name="Yang Z."/>
            <person name="Spallek T."/>
            <person name="Conn C.E."/>
            <person name="Ichihashi Y."/>
            <person name="Cheong K."/>
            <person name="Cui S."/>
            <person name="Der J.P."/>
            <person name="Gundlach H."/>
            <person name="Jiao Y."/>
            <person name="Hori C."/>
            <person name="Ishida J.K."/>
            <person name="Kasahara H."/>
            <person name="Kiba T."/>
            <person name="Kim M.S."/>
            <person name="Koo N."/>
            <person name="Laohavisit A."/>
            <person name="Lee Y.H."/>
            <person name="Lumba S."/>
            <person name="McCourt P."/>
            <person name="Mortimer J.C."/>
            <person name="Mutuku J.M."/>
            <person name="Nomura T."/>
            <person name="Sasaki-Sekimoto Y."/>
            <person name="Seto Y."/>
            <person name="Wang Y."/>
            <person name="Wakatake T."/>
            <person name="Sakakibara H."/>
            <person name="Demura T."/>
            <person name="Yamaguchi S."/>
            <person name="Yoneyama K."/>
            <person name="Manabe R.I."/>
            <person name="Nelson D.C."/>
            <person name="Schulman A.H."/>
            <person name="Timko M.P."/>
            <person name="dePamphilis C.W."/>
            <person name="Choi D."/>
            <person name="Shirasu K."/>
        </authorList>
    </citation>
    <scope>NUCLEOTIDE SEQUENCE [LARGE SCALE GENOMIC DNA]</scope>
    <source>
        <strain evidence="2">cv. UVA1</strain>
    </source>
</reference>
<sequence>MPGYIAITEPTSASPSKNKPWPASSCWICDGLISRVYPVRSFSFCESSKRFRGFVSTIRAPEITWHLKKTRVQHKHNEHERGVRCLGSNVNYLVCISFNCIFPQAVVAARIYTTAYKVLDITTVKHFTKPQNIISRLDTHATTLQANSNLQNTHIHPLSVISSLPTTRRRKNNAAPVIGDDTLDAPHCDNLPAGVDHDGQIDCQIPINVGSPISVSNKLSPATHMTAKPMSSIVLSPGFAEHAHKLKHRSGDFIQIGI</sequence>
<comment type="caution">
    <text evidence="1">The sequence shown here is derived from an EMBL/GenBank/DDBJ whole genome shotgun (WGS) entry which is preliminary data.</text>
</comment>
<keyword evidence="1" id="KW-0347">Helicase</keyword>
<keyword evidence="1" id="KW-0067">ATP-binding</keyword>
<dbReference type="AlphaFoldDB" id="A0A5A7QHA8"/>